<dbReference type="RefSeq" id="XP_037213892.1">
    <property type="nucleotide sequence ID" value="XM_037369394.1"/>
</dbReference>
<protein>
    <submittedName>
        <fullName evidence="6">Cell division control protein Cdc25</fullName>
    </submittedName>
</protein>
<evidence type="ECO:0000259" key="4">
    <source>
        <dbReference type="PROSITE" id="PS50009"/>
    </source>
</evidence>
<evidence type="ECO:0000313" key="7">
    <source>
        <dbReference type="Proteomes" id="UP000636479"/>
    </source>
</evidence>
<dbReference type="GeneID" id="59351910"/>
<reference evidence="6" key="1">
    <citation type="submission" date="2020-05" db="EMBL/GenBank/DDBJ databases">
        <title>Mycena genomes resolve the evolution of fungal bioluminescence.</title>
        <authorList>
            <person name="Tsai I.J."/>
        </authorList>
    </citation>
    <scope>NUCLEOTIDE SEQUENCE</scope>
    <source>
        <strain evidence="6">171206Taipei</strain>
    </source>
</reference>
<dbReference type="InterPro" id="IPR023578">
    <property type="entry name" value="Ras_GEF_dom_sf"/>
</dbReference>
<sequence length="721" mass="80568">MSDTPNDHLHGIQRKSGVQMPHDESEAANVPPAALSTSISTIEDIYPSLKATARSLRSLTAPQQFDQLVTVIPVFLSATQSILRNFRADTFLMSFSTPAAIHNAIARTCLNVRDWVRRLSGQEPLVENEIKQTIQMTDSILHCLFLLHQTSDALKERIARKPLPGMPGNETTEEDAPNDDDEARHSPTAPTSASVSGSSLGRETRRSETLSPISPLEETPTDAARFETLQSFLYDCSDPASPADTVEMPIPELMIHTDTDGHLQAASFSSLVLLLTSFQALGLDENMAETFFLSFRLFSSPEKLMDVFEARWDVPKPPSAYELSPSQERVWQRHVVHVRNSIAHLVITWLEDYWRHDKDISIVARLRSFIEGFKPNGVLESDADLAIKSLELALERKFLTRFEHAKAAAASRKTPEVVAVLPFAIHGACDFDILGLNSPQGVAQLSEQFAWKSQSHYLKIDPEDLVRSWLAEAPSFCELQRFEENTLVWVVHSVVTQESRADRVRIVQFWLAVATTSVELRNFSAASSIFGGLVYASVERLWKTILELSVESKEQYRALDNLLNGYNNYSVYRRAVAAYDLPTVPIMTVLRKDVISAKQITGMPQNIEGRGDEKLINLHAFRKLNTVIQFMESCFVIYKIDPLLRHQGLILGQTTVPPDMIADMEFEADRLSLALEPTPPKFIKKGQTWLQVIDGSVDDPTFSFTIHDLPAQADASTSGPS</sequence>
<comment type="caution">
    <text evidence="6">The sequence shown here is derived from an EMBL/GenBank/DDBJ whole genome shotgun (WGS) entry which is preliminary data.</text>
</comment>
<feature type="compositionally biased region" description="Basic and acidic residues" evidence="3">
    <location>
        <begin position="1"/>
        <end position="10"/>
    </location>
</feature>
<evidence type="ECO:0000313" key="6">
    <source>
        <dbReference type="EMBL" id="KAF7290532.1"/>
    </source>
</evidence>
<feature type="compositionally biased region" description="Polar residues" evidence="3">
    <location>
        <begin position="188"/>
        <end position="201"/>
    </location>
</feature>
<dbReference type="InterPro" id="IPR001895">
    <property type="entry name" value="RASGEF_cat_dom"/>
</dbReference>
<dbReference type="GO" id="GO:0005886">
    <property type="term" value="C:plasma membrane"/>
    <property type="evidence" value="ECO:0007669"/>
    <property type="project" value="TreeGrafter"/>
</dbReference>
<feature type="domain" description="Ras-GEF" evidence="4">
    <location>
        <begin position="441"/>
        <end position="678"/>
    </location>
</feature>
<keyword evidence="1 2" id="KW-0344">Guanine-nucleotide releasing factor</keyword>
<dbReference type="Gene3D" id="1.20.870.10">
    <property type="entry name" value="Son of sevenless (SoS) protein Chain: S domain 1"/>
    <property type="match status" value="1"/>
</dbReference>
<dbReference type="InterPro" id="IPR008937">
    <property type="entry name" value="Ras-like_GEF"/>
</dbReference>
<dbReference type="Pfam" id="PF00617">
    <property type="entry name" value="RasGEF"/>
    <property type="match status" value="1"/>
</dbReference>
<name>A0A8H6S299_9AGAR</name>
<dbReference type="CDD" id="cd06224">
    <property type="entry name" value="REM"/>
    <property type="match status" value="1"/>
</dbReference>
<evidence type="ECO:0000256" key="3">
    <source>
        <dbReference type="SAM" id="MobiDB-lite"/>
    </source>
</evidence>
<dbReference type="GO" id="GO:0007265">
    <property type="term" value="P:Ras protein signal transduction"/>
    <property type="evidence" value="ECO:0007669"/>
    <property type="project" value="TreeGrafter"/>
</dbReference>
<keyword evidence="6" id="KW-0132">Cell division</keyword>
<dbReference type="SMART" id="SM00147">
    <property type="entry name" value="RasGEF"/>
    <property type="match status" value="1"/>
</dbReference>
<dbReference type="Pfam" id="PF00618">
    <property type="entry name" value="RasGEF_N"/>
    <property type="match status" value="1"/>
</dbReference>
<dbReference type="Gene3D" id="1.10.840.10">
    <property type="entry name" value="Ras guanine-nucleotide exchange factors catalytic domain"/>
    <property type="match status" value="1"/>
</dbReference>
<gene>
    <name evidence="6" type="ORF">MIND_01293100</name>
</gene>
<dbReference type="GO" id="GO:0051301">
    <property type="term" value="P:cell division"/>
    <property type="evidence" value="ECO:0007669"/>
    <property type="project" value="UniProtKB-KW"/>
</dbReference>
<proteinExistence type="predicted"/>
<evidence type="ECO:0000256" key="2">
    <source>
        <dbReference type="PROSITE-ProRule" id="PRU00168"/>
    </source>
</evidence>
<dbReference type="AlphaFoldDB" id="A0A8H6S299"/>
<feature type="region of interest" description="Disordered" evidence="3">
    <location>
        <begin position="1"/>
        <end position="32"/>
    </location>
</feature>
<dbReference type="SUPFAM" id="SSF48366">
    <property type="entry name" value="Ras GEF"/>
    <property type="match status" value="1"/>
</dbReference>
<evidence type="ECO:0000259" key="5">
    <source>
        <dbReference type="PROSITE" id="PS50212"/>
    </source>
</evidence>
<dbReference type="InterPro" id="IPR036964">
    <property type="entry name" value="RASGEF_cat_dom_sf"/>
</dbReference>
<feature type="domain" description="N-terminal Ras-GEF" evidence="5">
    <location>
        <begin position="259"/>
        <end position="395"/>
    </location>
</feature>
<keyword evidence="6" id="KW-0131">Cell cycle</keyword>
<feature type="region of interest" description="Disordered" evidence="3">
    <location>
        <begin position="159"/>
        <end position="221"/>
    </location>
</feature>
<organism evidence="6 7">
    <name type="scientific">Mycena indigotica</name>
    <dbReference type="NCBI Taxonomy" id="2126181"/>
    <lineage>
        <taxon>Eukaryota</taxon>
        <taxon>Fungi</taxon>
        <taxon>Dikarya</taxon>
        <taxon>Basidiomycota</taxon>
        <taxon>Agaricomycotina</taxon>
        <taxon>Agaricomycetes</taxon>
        <taxon>Agaricomycetidae</taxon>
        <taxon>Agaricales</taxon>
        <taxon>Marasmiineae</taxon>
        <taxon>Mycenaceae</taxon>
        <taxon>Mycena</taxon>
    </lineage>
</organism>
<keyword evidence="7" id="KW-1185">Reference proteome</keyword>
<dbReference type="InterPro" id="IPR000651">
    <property type="entry name" value="Ras-like_Gua-exchang_fac_N"/>
</dbReference>
<evidence type="ECO:0000256" key="1">
    <source>
        <dbReference type="ARBA" id="ARBA00022658"/>
    </source>
</evidence>
<dbReference type="PANTHER" id="PTHR23113:SF368">
    <property type="entry name" value="CELL DIVISION CONTROL PROTEIN 25"/>
    <property type="match status" value="1"/>
</dbReference>
<dbReference type="Proteomes" id="UP000636479">
    <property type="component" value="Unassembled WGS sequence"/>
</dbReference>
<dbReference type="PROSITE" id="PS50212">
    <property type="entry name" value="RASGEF_NTER"/>
    <property type="match status" value="1"/>
</dbReference>
<feature type="compositionally biased region" description="Acidic residues" evidence="3">
    <location>
        <begin position="171"/>
        <end position="181"/>
    </location>
</feature>
<dbReference type="PANTHER" id="PTHR23113">
    <property type="entry name" value="GUANINE NUCLEOTIDE EXCHANGE FACTOR"/>
    <property type="match status" value="1"/>
</dbReference>
<dbReference type="EMBL" id="JACAZF010000014">
    <property type="protein sequence ID" value="KAF7290532.1"/>
    <property type="molecule type" value="Genomic_DNA"/>
</dbReference>
<dbReference type="OrthoDB" id="546434at2759"/>
<dbReference type="GO" id="GO:0005085">
    <property type="term" value="F:guanyl-nucleotide exchange factor activity"/>
    <property type="evidence" value="ECO:0007669"/>
    <property type="project" value="UniProtKB-KW"/>
</dbReference>
<accession>A0A8H6S299</accession>
<dbReference type="PROSITE" id="PS50009">
    <property type="entry name" value="RASGEF_CAT"/>
    <property type="match status" value="1"/>
</dbReference>